<evidence type="ECO:0000313" key="6">
    <source>
        <dbReference type="EMBL" id="KAL3805861.1"/>
    </source>
</evidence>
<comment type="subcellular location">
    <subcellularLocation>
        <location evidence="1">Nucleus</location>
    </subcellularLocation>
</comment>
<feature type="domain" description="HSF-type DNA-binding" evidence="5">
    <location>
        <begin position="42"/>
        <end position="141"/>
    </location>
</feature>
<comment type="caution">
    <text evidence="6">The sequence shown here is derived from an EMBL/GenBank/DDBJ whole genome shotgun (WGS) entry which is preliminary data.</text>
</comment>
<dbReference type="SUPFAM" id="SSF46785">
    <property type="entry name" value="Winged helix' DNA-binding domain"/>
    <property type="match status" value="1"/>
</dbReference>
<dbReference type="AlphaFoldDB" id="A0ABD3R2C4"/>
<reference evidence="6 7" key="1">
    <citation type="journal article" date="2020" name="G3 (Bethesda)">
        <title>Improved Reference Genome for Cyclotella cryptica CCMP332, a Model for Cell Wall Morphogenesis, Salinity Adaptation, and Lipid Production in Diatoms (Bacillariophyta).</title>
        <authorList>
            <person name="Roberts W.R."/>
            <person name="Downey K.M."/>
            <person name="Ruck E.C."/>
            <person name="Traller J.C."/>
            <person name="Alverson A.J."/>
        </authorList>
    </citation>
    <scope>NUCLEOTIDE SEQUENCE [LARGE SCALE GENOMIC DNA]</scope>
    <source>
        <strain evidence="6 7">CCMP332</strain>
    </source>
</reference>
<evidence type="ECO:0000259" key="5">
    <source>
        <dbReference type="SMART" id="SM00415"/>
    </source>
</evidence>
<gene>
    <name evidence="6" type="ORF">HJC23_007822</name>
</gene>
<dbReference type="InterPro" id="IPR000232">
    <property type="entry name" value="HSF_DNA-bd"/>
</dbReference>
<keyword evidence="3" id="KW-0539">Nucleus</keyword>
<dbReference type="Gene3D" id="1.10.10.10">
    <property type="entry name" value="Winged helix-like DNA-binding domain superfamily/Winged helix DNA-binding domain"/>
    <property type="match status" value="1"/>
</dbReference>
<keyword evidence="7" id="KW-1185">Reference proteome</keyword>
<dbReference type="SMART" id="SM00415">
    <property type="entry name" value="HSF"/>
    <property type="match status" value="1"/>
</dbReference>
<dbReference type="PANTHER" id="PTHR10015:SF206">
    <property type="entry name" value="HSF-TYPE DNA-BINDING DOMAIN-CONTAINING PROTEIN"/>
    <property type="match status" value="1"/>
</dbReference>
<evidence type="ECO:0000256" key="3">
    <source>
        <dbReference type="ARBA" id="ARBA00023242"/>
    </source>
</evidence>
<dbReference type="InterPro" id="IPR036388">
    <property type="entry name" value="WH-like_DNA-bd_sf"/>
</dbReference>
<dbReference type="PANTHER" id="PTHR10015">
    <property type="entry name" value="HEAT SHOCK TRANSCRIPTION FACTOR"/>
    <property type="match status" value="1"/>
</dbReference>
<dbReference type="Proteomes" id="UP001516023">
    <property type="component" value="Unassembled WGS sequence"/>
</dbReference>
<evidence type="ECO:0000256" key="1">
    <source>
        <dbReference type="ARBA" id="ARBA00004123"/>
    </source>
</evidence>
<proteinExistence type="inferred from homology"/>
<organism evidence="6 7">
    <name type="scientific">Cyclotella cryptica</name>
    <dbReference type="NCBI Taxonomy" id="29204"/>
    <lineage>
        <taxon>Eukaryota</taxon>
        <taxon>Sar</taxon>
        <taxon>Stramenopiles</taxon>
        <taxon>Ochrophyta</taxon>
        <taxon>Bacillariophyta</taxon>
        <taxon>Coscinodiscophyceae</taxon>
        <taxon>Thalassiosirophycidae</taxon>
        <taxon>Stephanodiscales</taxon>
        <taxon>Stephanodiscaceae</taxon>
        <taxon>Cyclotella</taxon>
    </lineage>
</organism>
<sequence>METPSNTKTQDAASFVKTFPVRRRDAGNVCRSEDEITENDLKQTNFAEKLYMLLHMAEFQDVLHWLPSGDAFCVTDQDAFESKIISKYFPSAKFHSFARRMRRWGFHRVESRQERSNGIITFRCVHFRRGRPDLCKLMCDDRQTKKRKQKNKKARGIAVMEGSHPYISSLKLAITDPHEIAAAWKQNQLASLPPQVMASAAPTVGLQHLNASSSELCSYFRQFDPTLANFMTTLPFQQAFKQNPTMDPYCCHDRHAFGCPSPENTFHWADPRTQIKMIDNTISPLAHFHHSIQPAFLPFTSKRIERGELLGIRDRIEAELAVVSRMRQLKQRSLSLAMARVAVASSRESVLLSHQGSQDT</sequence>
<evidence type="ECO:0000256" key="4">
    <source>
        <dbReference type="RuleBase" id="RU004020"/>
    </source>
</evidence>
<comment type="similarity">
    <text evidence="4">Belongs to the HSF family.</text>
</comment>
<evidence type="ECO:0000256" key="2">
    <source>
        <dbReference type="ARBA" id="ARBA00023125"/>
    </source>
</evidence>
<name>A0ABD3R2C4_9STRA</name>
<protein>
    <recommendedName>
        <fullName evidence="5">HSF-type DNA-binding domain-containing protein</fullName>
    </recommendedName>
</protein>
<dbReference type="Pfam" id="PF00447">
    <property type="entry name" value="HSF_DNA-bind"/>
    <property type="match status" value="1"/>
</dbReference>
<dbReference type="GO" id="GO:0003677">
    <property type="term" value="F:DNA binding"/>
    <property type="evidence" value="ECO:0007669"/>
    <property type="project" value="UniProtKB-KW"/>
</dbReference>
<evidence type="ECO:0000313" key="7">
    <source>
        <dbReference type="Proteomes" id="UP001516023"/>
    </source>
</evidence>
<dbReference type="GO" id="GO:0005634">
    <property type="term" value="C:nucleus"/>
    <property type="evidence" value="ECO:0007669"/>
    <property type="project" value="UniProtKB-SubCell"/>
</dbReference>
<keyword evidence="2" id="KW-0238">DNA-binding</keyword>
<accession>A0ABD3R2C4</accession>
<dbReference type="EMBL" id="JABMIG020000001">
    <property type="protein sequence ID" value="KAL3805861.1"/>
    <property type="molecule type" value="Genomic_DNA"/>
</dbReference>
<dbReference type="InterPro" id="IPR036390">
    <property type="entry name" value="WH_DNA-bd_sf"/>
</dbReference>